<dbReference type="Proteomes" id="UP001189429">
    <property type="component" value="Unassembled WGS sequence"/>
</dbReference>
<organism evidence="2 3">
    <name type="scientific">Prorocentrum cordatum</name>
    <dbReference type="NCBI Taxonomy" id="2364126"/>
    <lineage>
        <taxon>Eukaryota</taxon>
        <taxon>Sar</taxon>
        <taxon>Alveolata</taxon>
        <taxon>Dinophyceae</taxon>
        <taxon>Prorocentrales</taxon>
        <taxon>Prorocentraceae</taxon>
        <taxon>Prorocentrum</taxon>
    </lineage>
</organism>
<sequence>ESIEQVVGIAQQWRNEGGQFQIAAEQMRAFPEQAKSLMVAAASSAGQGESSRAKAGANSTKGGHGEEWGEQSWTSSTWWSKVGNAADASPARQGDRDPWQQDGRDPWDQSRRSDGWKDKSSGWRDQSDGWKDRSDGWKDRSDGWKYSSWESRDWNEGKWGDQSNTEKWKNDEKPRGKDFADPEAWPGRPEFKLWRRKVMRWRQTTDVETHKHAGRIMKLLLINLQRKLEDITDDDLISDSGADKVIARLDLAFDKVGTLGLPLPDDWTEMFLEEGVGLGERCTQLMQIQMRTEDSYQGALAAIREMDVTRREHLSYQGSRACHVEQPEVVEQSFPVHVPNSADDHDAGSLLDRGDVPSLDTEGEAEICVALDKMDLYDDELKYVFNSMQEERRTTLKQNRDLKRKLEIDRQFFDRSREIEIK</sequence>
<feature type="compositionally biased region" description="Low complexity" evidence="1">
    <location>
        <begin position="40"/>
        <end position="50"/>
    </location>
</feature>
<gene>
    <name evidence="2" type="ORF">PCOR1329_LOCUS30447</name>
</gene>
<feature type="region of interest" description="Disordered" evidence="1">
    <location>
        <begin position="39"/>
        <end position="140"/>
    </location>
</feature>
<evidence type="ECO:0000313" key="3">
    <source>
        <dbReference type="Proteomes" id="UP001189429"/>
    </source>
</evidence>
<proteinExistence type="predicted"/>
<dbReference type="EMBL" id="CAUYUJ010011703">
    <property type="protein sequence ID" value="CAK0832426.1"/>
    <property type="molecule type" value="Genomic_DNA"/>
</dbReference>
<feature type="non-terminal residue" evidence="2">
    <location>
        <position position="422"/>
    </location>
</feature>
<accession>A0ABN9SKW5</accession>
<evidence type="ECO:0000313" key="2">
    <source>
        <dbReference type="EMBL" id="CAK0832426.1"/>
    </source>
</evidence>
<comment type="caution">
    <text evidence="2">The sequence shown here is derived from an EMBL/GenBank/DDBJ whole genome shotgun (WGS) entry which is preliminary data.</text>
</comment>
<keyword evidence="3" id="KW-1185">Reference proteome</keyword>
<evidence type="ECO:0000256" key="1">
    <source>
        <dbReference type="SAM" id="MobiDB-lite"/>
    </source>
</evidence>
<feature type="compositionally biased region" description="Basic and acidic residues" evidence="1">
    <location>
        <begin position="155"/>
        <end position="180"/>
    </location>
</feature>
<reference evidence="2" key="1">
    <citation type="submission" date="2023-10" db="EMBL/GenBank/DDBJ databases">
        <authorList>
            <person name="Chen Y."/>
            <person name="Shah S."/>
            <person name="Dougan E. K."/>
            <person name="Thang M."/>
            <person name="Chan C."/>
        </authorList>
    </citation>
    <scope>NUCLEOTIDE SEQUENCE [LARGE SCALE GENOMIC DNA]</scope>
</reference>
<feature type="region of interest" description="Disordered" evidence="1">
    <location>
        <begin position="155"/>
        <end position="184"/>
    </location>
</feature>
<feature type="non-terminal residue" evidence="2">
    <location>
        <position position="1"/>
    </location>
</feature>
<feature type="compositionally biased region" description="Basic and acidic residues" evidence="1">
    <location>
        <begin position="93"/>
        <end position="140"/>
    </location>
</feature>
<protein>
    <submittedName>
        <fullName evidence="2">Uncharacterized protein</fullName>
    </submittedName>
</protein>
<name>A0ABN9SKW5_9DINO</name>